<dbReference type="VEuPathDB" id="FungiDB:H257_09299"/>
<accession>A0A6A4Z3Z8</accession>
<protein>
    <recommendedName>
        <fullName evidence="1">DDE-1 domain-containing protein</fullName>
    </recommendedName>
</protein>
<sequence>MPPKDRDKISPKKKPRQRYTHAVKLAVVFQMHTASTRDLEAATGIPKSCVARWMQQATQLLLADGPLKRYNLSGAGRPEEIPDTAALVAYMHKLRDAERAVTCTHLVNFLKRHHRPWLDVYLATKKAGYPSLLRLLQRCCHRHGFTRQKAAKSKKTQADLEAIRAEFAADYHKAFDGFSPDTVINVDETGMTYDMPPHAIWSVRGGSAKIAAGEKNSYRMTAVLAVRANGEKLPIQFIMRGKKGGAIEKTEFDGFPIAHHYAVQEKAWMDSRVWAIYLRQLLKPQVREPSVLLLDNFDPHVSKEGRKIASEEAGCIVAAIPPNATSHVQPLDVGIMAPFKRHLRNLWLEEELIEGSDSEEDVDLMTVPAQKKRLAMIHRAIKAFGRITPEEIRRSFAKAIPKQ</sequence>
<gene>
    <name evidence="2" type="ORF">AaE_015076</name>
</gene>
<dbReference type="InterPro" id="IPR004875">
    <property type="entry name" value="DDE_SF_endonuclease_dom"/>
</dbReference>
<dbReference type="PANTHER" id="PTHR19303:SF57">
    <property type="entry name" value="HTH CENPB-TYPE DOMAIN-CONTAINING PROTEIN"/>
    <property type="match status" value="1"/>
</dbReference>
<evidence type="ECO:0000259" key="1">
    <source>
        <dbReference type="Pfam" id="PF03184"/>
    </source>
</evidence>
<comment type="caution">
    <text evidence="2">The sequence shown here is derived from an EMBL/GenBank/DDBJ whole genome shotgun (WGS) entry which is preliminary data.</text>
</comment>
<feature type="domain" description="DDE-1" evidence="1">
    <location>
        <begin position="220"/>
        <end position="396"/>
    </location>
</feature>
<dbReference type="GO" id="GO:0005634">
    <property type="term" value="C:nucleus"/>
    <property type="evidence" value="ECO:0007669"/>
    <property type="project" value="TreeGrafter"/>
</dbReference>
<evidence type="ECO:0000313" key="2">
    <source>
        <dbReference type="EMBL" id="KAF0704168.1"/>
    </source>
</evidence>
<reference evidence="2 3" key="1">
    <citation type="submission" date="2019-06" db="EMBL/GenBank/DDBJ databases">
        <title>Genomics analysis of Aphanomyces spp. identifies a new class of oomycete effector associated with host adaptation.</title>
        <authorList>
            <person name="Gaulin E."/>
        </authorList>
    </citation>
    <scope>NUCLEOTIDE SEQUENCE [LARGE SCALE GENOMIC DNA]</scope>
    <source>
        <strain evidence="2 3">E</strain>
    </source>
</reference>
<dbReference type="Pfam" id="PF03184">
    <property type="entry name" value="DDE_1"/>
    <property type="match status" value="1"/>
</dbReference>
<dbReference type="Proteomes" id="UP000469452">
    <property type="component" value="Unassembled WGS sequence"/>
</dbReference>
<name>A0A6A4Z3Z8_APHAT</name>
<dbReference type="InterPro" id="IPR050863">
    <property type="entry name" value="CenT-Element_Derived"/>
</dbReference>
<organism evidence="2 3">
    <name type="scientific">Aphanomyces astaci</name>
    <name type="common">Crayfish plague agent</name>
    <dbReference type="NCBI Taxonomy" id="112090"/>
    <lineage>
        <taxon>Eukaryota</taxon>
        <taxon>Sar</taxon>
        <taxon>Stramenopiles</taxon>
        <taxon>Oomycota</taxon>
        <taxon>Saprolegniomycetes</taxon>
        <taxon>Saprolegniales</taxon>
        <taxon>Verrucalvaceae</taxon>
        <taxon>Aphanomyces</taxon>
    </lineage>
</organism>
<dbReference type="PANTHER" id="PTHR19303">
    <property type="entry name" value="TRANSPOSON"/>
    <property type="match status" value="1"/>
</dbReference>
<evidence type="ECO:0000313" key="3">
    <source>
        <dbReference type="Proteomes" id="UP000469452"/>
    </source>
</evidence>
<dbReference type="AlphaFoldDB" id="A0A6A4Z3Z8"/>
<dbReference type="GO" id="GO:0003677">
    <property type="term" value="F:DNA binding"/>
    <property type="evidence" value="ECO:0007669"/>
    <property type="project" value="TreeGrafter"/>
</dbReference>
<dbReference type="EMBL" id="VJMI01020498">
    <property type="protein sequence ID" value="KAF0704168.1"/>
    <property type="molecule type" value="Genomic_DNA"/>
</dbReference>
<proteinExistence type="predicted"/>